<dbReference type="AlphaFoldDB" id="A0A0G0SEP8"/>
<organism evidence="1 2">
    <name type="scientific">Candidatus Falkowbacteria bacterium GW2011_GWF2_39_8</name>
    <dbReference type="NCBI Taxonomy" id="1618642"/>
    <lineage>
        <taxon>Bacteria</taxon>
        <taxon>Candidatus Falkowiibacteriota</taxon>
    </lineage>
</organism>
<evidence type="ECO:0000313" key="1">
    <source>
        <dbReference type="EMBL" id="KKR33180.1"/>
    </source>
</evidence>
<reference evidence="1 2" key="1">
    <citation type="journal article" date="2015" name="Nature">
        <title>rRNA introns, odd ribosomes, and small enigmatic genomes across a large radiation of phyla.</title>
        <authorList>
            <person name="Brown C.T."/>
            <person name="Hug L.A."/>
            <person name="Thomas B.C."/>
            <person name="Sharon I."/>
            <person name="Castelle C.J."/>
            <person name="Singh A."/>
            <person name="Wilkins M.J."/>
            <person name="Williams K.H."/>
            <person name="Banfield J.F."/>
        </authorList>
    </citation>
    <scope>NUCLEOTIDE SEQUENCE [LARGE SCALE GENOMIC DNA]</scope>
</reference>
<gene>
    <name evidence="1" type="ORF">UT64_C0013G0012</name>
</gene>
<evidence type="ECO:0000313" key="2">
    <source>
        <dbReference type="Proteomes" id="UP000034137"/>
    </source>
</evidence>
<dbReference type="Proteomes" id="UP000034137">
    <property type="component" value="Unassembled WGS sequence"/>
</dbReference>
<name>A0A0G0SEP8_9BACT</name>
<protein>
    <submittedName>
        <fullName evidence="1">Uncharacterized protein</fullName>
    </submittedName>
</protein>
<sequence length="156" mass="17085">MAKTVHKIRTKVGVRLFGQMVKSAKTLGRLPEAGDVIILEKKNCIIGPIKKGARPIKGKPAEIPFKVGQNTVLVKQMLGAPFAVRSIEDVTRSGDHGEYCIMEVSFLKKDGSCEMDIFTFSTEVISSERHKIIPGCSLVATMNMQPVWLIPSATES</sequence>
<dbReference type="EMBL" id="LBXO01000013">
    <property type="protein sequence ID" value="KKR33180.1"/>
    <property type="molecule type" value="Genomic_DNA"/>
</dbReference>
<proteinExistence type="predicted"/>
<comment type="caution">
    <text evidence="1">The sequence shown here is derived from an EMBL/GenBank/DDBJ whole genome shotgun (WGS) entry which is preliminary data.</text>
</comment>
<accession>A0A0G0SEP8</accession>